<comment type="subcellular location">
    <subcellularLocation>
        <location evidence="1">Cell envelope</location>
    </subcellularLocation>
</comment>
<dbReference type="EMBL" id="AFBQ01000308">
    <property type="protein sequence ID" value="EHY30583.1"/>
    <property type="molecule type" value="Genomic_DNA"/>
</dbReference>
<gene>
    <name evidence="3" type="ORF">HMPREF9440_02056</name>
</gene>
<dbReference type="AlphaFoldDB" id="H3KH17"/>
<dbReference type="PANTHER" id="PTHR32347:SF29">
    <property type="entry name" value="UPF0194 MEMBRANE PROTEIN YBHG"/>
    <property type="match status" value="1"/>
</dbReference>
<protein>
    <submittedName>
        <fullName evidence="3">HtpX protein family protein</fullName>
    </submittedName>
</protein>
<name>H3KH17_9BURK</name>
<dbReference type="Proteomes" id="UP000004956">
    <property type="component" value="Unassembled WGS sequence"/>
</dbReference>
<proteinExistence type="predicted"/>
<feature type="non-terminal residue" evidence="3">
    <location>
        <position position="1"/>
    </location>
</feature>
<dbReference type="HOGENOM" id="CLU_1323452_0_0_4"/>
<dbReference type="Gene3D" id="2.40.30.170">
    <property type="match status" value="1"/>
</dbReference>
<dbReference type="PANTHER" id="PTHR32347">
    <property type="entry name" value="EFFLUX SYSTEM COMPONENT YKNX-RELATED"/>
    <property type="match status" value="1"/>
</dbReference>
<evidence type="ECO:0000256" key="1">
    <source>
        <dbReference type="ARBA" id="ARBA00004196"/>
    </source>
</evidence>
<comment type="caution">
    <text evidence="3">The sequence shown here is derived from an EMBL/GenBank/DDBJ whole genome shotgun (WGS) entry which is preliminary data.</text>
</comment>
<accession>H3KH17</accession>
<keyword evidence="4" id="KW-1185">Reference proteome</keyword>
<dbReference type="PATRIC" id="fig|762967.3.peg.1617"/>
<dbReference type="InterPro" id="IPR050465">
    <property type="entry name" value="UPF0194_transport"/>
</dbReference>
<reference evidence="3 4" key="1">
    <citation type="submission" date="2011-11" db="EMBL/GenBank/DDBJ databases">
        <authorList>
            <person name="Weinstock G."/>
            <person name="Sodergren E."/>
            <person name="Clifton S."/>
            <person name="Fulton L."/>
            <person name="Fulton B."/>
            <person name="Courtney L."/>
            <person name="Fronick C."/>
            <person name="Harrison M."/>
            <person name="Strong C."/>
            <person name="Farmer C."/>
            <person name="Delahaunty K."/>
            <person name="Markovic C."/>
            <person name="Hall O."/>
            <person name="Minx P."/>
            <person name="Tomlinson C."/>
            <person name="Mitreva M."/>
            <person name="Hou S."/>
            <person name="Chen J."/>
            <person name="Wollam A."/>
            <person name="Pepin K.H."/>
            <person name="Johnson M."/>
            <person name="Bhonagiri V."/>
            <person name="Zhang X."/>
            <person name="Suruliraj S."/>
            <person name="Warren W."/>
            <person name="Chinwalla A."/>
            <person name="Mardis E.R."/>
            <person name="Wilson R.K."/>
        </authorList>
    </citation>
    <scope>NUCLEOTIDE SEQUENCE [LARGE SCALE GENOMIC DNA]</scope>
    <source>
        <strain evidence="3 4">YIT 11816</strain>
    </source>
</reference>
<evidence type="ECO:0000256" key="2">
    <source>
        <dbReference type="ARBA" id="ARBA00023054"/>
    </source>
</evidence>
<organism evidence="3 4">
    <name type="scientific">Sutterella parvirubra YIT 11816</name>
    <dbReference type="NCBI Taxonomy" id="762967"/>
    <lineage>
        <taxon>Bacteria</taxon>
        <taxon>Pseudomonadati</taxon>
        <taxon>Pseudomonadota</taxon>
        <taxon>Betaproteobacteria</taxon>
        <taxon>Burkholderiales</taxon>
        <taxon>Sutterellaceae</taxon>
        <taxon>Sutterella</taxon>
    </lineage>
</organism>
<dbReference type="GO" id="GO:0030313">
    <property type="term" value="C:cell envelope"/>
    <property type="evidence" value="ECO:0007669"/>
    <property type="project" value="UniProtKB-SubCell"/>
</dbReference>
<dbReference type="STRING" id="762967.HMPREF9440_02056"/>
<evidence type="ECO:0000313" key="3">
    <source>
        <dbReference type="EMBL" id="EHY30583.1"/>
    </source>
</evidence>
<keyword evidence="2" id="KW-0175">Coiled coil</keyword>
<sequence>QLASAKSTEARLKALLAKGAADRQSYDDAQYAAERLAGEVAAAAAQLKQLKTGLRPDEIAAKATAMRQADAAVAVLEDRIERQSRLRAVSEGVVRARLMEPGDMVTTSTPVFEVAVTTPKWVRVWVSETQLGFVKEGAEALVTTDTTPPMTGVVGFVSPEAEFTPKTVQTQDLRTVLVYEVRLTVEDPENALKLGQPVTVDFAGAAK</sequence>
<evidence type="ECO:0000313" key="4">
    <source>
        <dbReference type="Proteomes" id="UP000004956"/>
    </source>
</evidence>
<dbReference type="RefSeq" id="WP_008543279.1">
    <property type="nucleotide sequence ID" value="NZ_JH605005.1"/>
</dbReference>